<dbReference type="PANTHER" id="PTHR23359">
    <property type="entry name" value="NUCLEOTIDE KINASE"/>
    <property type="match status" value="1"/>
</dbReference>
<dbReference type="GO" id="GO:0004017">
    <property type="term" value="F:AMP kinase activity"/>
    <property type="evidence" value="ECO:0007669"/>
    <property type="project" value="UniProtKB-EC"/>
</dbReference>
<dbReference type="EC" id="2.7.4.3" evidence="6"/>
<gene>
    <name evidence="7" type="ORF">A3C61_02455</name>
</gene>
<evidence type="ECO:0000313" key="8">
    <source>
        <dbReference type="Proteomes" id="UP000178908"/>
    </source>
</evidence>
<dbReference type="InterPro" id="IPR027417">
    <property type="entry name" value="P-loop_NTPase"/>
</dbReference>
<comment type="similarity">
    <text evidence="5">Belongs to the adenylate kinase family.</text>
</comment>
<dbReference type="InterPro" id="IPR000850">
    <property type="entry name" value="Adenylat/UMP-CMP_kin"/>
</dbReference>
<keyword evidence="3 6" id="KW-0547">Nucleotide-binding</keyword>
<evidence type="ECO:0000256" key="4">
    <source>
        <dbReference type="ARBA" id="ARBA00022777"/>
    </source>
</evidence>
<accession>A0A1F8F846</accession>
<reference evidence="7 8" key="1">
    <citation type="journal article" date="2016" name="Nat. Commun.">
        <title>Thousands of microbial genomes shed light on interconnected biogeochemical processes in an aquifer system.</title>
        <authorList>
            <person name="Anantharaman K."/>
            <person name="Brown C.T."/>
            <person name="Hug L.A."/>
            <person name="Sharon I."/>
            <person name="Castelle C.J."/>
            <person name="Probst A.J."/>
            <person name="Thomas B.C."/>
            <person name="Singh A."/>
            <person name="Wilkins M.J."/>
            <person name="Karaoz U."/>
            <person name="Brodie E.L."/>
            <person name="Williams K.H."/>
            <person name="Hubbard S.S."/>
            <person name="Banfield J.F."/>
        </authorList>
    </citation>
    <scope>NUCLEOTIDE SEQUENCE [LARGE SCALE GENOMIC DNA]</scope>
</reference>
<evidence type="ECO:0000256" key="1">
    <source>
        <dbReference type="ARBA" id="ARBA00022679"/>
    </source>
</evidence>
<comment type="subcellular location">
    <subcellularLocation>
        <location evidence="6">Cytoplasm</location>
    </subcellularLocation>
</comment>
<protein>
    <recommendedName>
        <fullName evidence="6">Adenylate kinase</fullName>
        <ecNumber evidence="6">2.7.4.3</ecNumber>
    </recommendedName>
</protein>
<keyword evidence="4 5" id="KW-0418">Kinase</keyword>
<dbReference type="AlphaFoldDB" id="A0A1F8F846"/>
<evidence type="ECO:0000256" key="5">
    <source>
        <dbReference type="RuleBase" id="RU003330"/>
    </source>
</evidence>
<evidence type="ECO:0000256" key="3">
    <source>
        <dbReference type="ARBA" id="ARBA00022741"/>
    </source>
</evidence>
<dbReference type="Gene3D" id="3.40.50.300">
    <property type="entry name" value="P-loop containing nucleotide triphosphate hydrolases"/>
    <property type="match status" value="1"/>
</dbReference>
<dbReference type="Pfam" id="PF00406">
    <property type="entry name" value="ADK"/>
    <property type="match status" value="1"/>
</dbReference>
<evidence type="ECO:0000313" key="7">
    <source>
        <dbReference type="EMBL" id="OGN08416.1"/>
    </source>
</evidence>
<comment type="caution">
    <text evidence="7">The sequence shown here is derived from an EMBL/GenBank/DDBJ whole genome shotgun (WGS) entry which is preliminary data.</text>
</comment>
<dbReference type="GO" id="GO:0005737">
    <property type="term" value="C:cytoplasm"/>
    <property type="evidence" value="ECO:0007669"/>
    <property type="project" value="UniProtKB-SubCell"/>
</dbReference>
<dbReference type="PRINTS" id="PR00094">
    <property type="entry name" value="ADENYLTKNASE"/>
</dbReference>
<dbReference type="Proteomes" id="UP000178908">
    <property type="component" value="Unassembled WGS sequence"/>
</dbReference>
<keyword evidence="6" id="KW-0067">ATP-binding</keyword>
<organism evidence="7 8">
    <name type="scientific">Candidatus Yanofskybacteria bacterium RIFCSPHIGHO2_02_FULL_39_10</name>
    <dbReference type="NCBI Taxonomy" id="1802674"/>
    <lineage>
        <taxon>Bacteria</taxon>
        <taxon>Candidatus Yanofskyibacteriota</taxon>
    </lineage>
</organism>
<evidence type="ECO:0000256" key="2">
    <source>
        <dbReference type="ARBA" id="ARBA00022727"/>
    </source>
</evidence>
<dbReference type="SUPFAM" id="SSF52540">
    <property type="entry name" value="P-loop containing nucleoside triphosphate hydrolases"/>
    <property type="match status" value="1"/>
</dbReference>
<keyword evidence="1 5" id="KW-0808">Transferase</keyword>
<comment type="catalytic activity">
    <reaction evidence="6">
        <text>AMP + ATP = 2 ADP</text>
        <dbReference type="Rhea" id="RHEA:12973"/>
        <dbReference type="ChEBI" id="CHEBI:30616"/>
        <dbReference type="ChEBI" id="CHEBI:456215"/>
        <dbReference type="ChEBI" id="CHEBI:456216"/>
        <dbReference type="EC" id="2.7.4.3"/>
    </reaction>
</comment>
<sequence length="231" mass="25802">MNLTKKLLIFMGPVGSGKDTQAGILASKIDYTIFKSTQALENKFRNTKSQDSDYEDMLKEKNMWESGILLTPSWVGGVVNEATKKLINTGVKGIIFSGSPRTLPEAELEIPVLESFYGKDAIVVFKLHISGDESIKRNSVRLFCEHSHPIDPEVVKTNPTICPDDGGKIIKRALDDPGVIKVRLGEYENRTVPAIKYIQQRGLDIIDIPGENTIEAVANDIWRELQKYIIK</sequence>
<comment type="subunit">
    <text evidence="6">Monomer.</text>
</comment>
<evidence type="ECO:0000256" key="6">
    <source>
        <dbReference type="RuleBase" id="RU003331"/>
    </source>
</evidence>
<dbReference type="GO" id="GO:0005524">
    <property type="term" value="F:ATP binding"/>
    <property type="evidence" value="ECO:0007669"/>
    <property type="project" value="UniProtKB-KW"/>
</dbReference>
<proteinExistence type="inferred from homology"/>
<keyword evidence="2" id="KW-0545">Nucleotide biosynthesis</keyword>
<name>A0A1F8F846_9BACT</name>
<dbReference type="EMBL" id="MGJO01000050">
    <property type="protein sequence ID" value="OGN08416.1"/>
    <property type="molecule type" value="Genomic_DNA"/>
</dbReference>